<evidence type="ECO:0000313" key="2">
    <source>
        <dbReference type="EMBL" id="GIY39034.1"/>
    </source>
</evidence>
<gene>
    <name evidence="2" type="primary">AVEN_12449_2</name>
    <name evidence="2" type="ORF">CEXT_80081</name>
</gene>
<feature type="coiled-coil region" evidence="1">
    <location>
        <begin position="362"/>
        <end position="393"/>
    </location>
</feature>
<name>A0AAV4SYW0_CAEEX</name>
<accession>A0AAV4SYW0</accession>
<dbReference type="EMBL" id="BPLR01010390">
    <property type="protein sequence ID" value="GIY39034.1"/>
    <property type="molecule type" value="Genomic_DNA"/>
</dbReference>
<proteinExistence type="predicted"/>
<comment type="caution">
    <text evidence="2">The sequence shown here is derived from an EMBL/GenBank/DDBJ whole genome shotgun (WGS) entry which is preliminary data.</text>
</comment>
<organism evidence="2 3">
    <name type="scientific">Caerostris extrusa</name>
    <name type="common">Bark spider</name>
    <name type="synonym">Caerostris bankana</name>
    <dbReference type="NCBI Taxonomy" id="172846"/>
    <lineage>
        <taxon>Eukaryota</taxon>
        <taxon>Metazoa</taxon>
        <taxon>Ecdysozoa</taxon>
        <taxon>Arthropoda</taxon>
        <taxon>Chelicerata</taxon>
        <taxon>Arachnida</taxon>
        <taxon>Araneae</taxon>
        <taxon>Araneomorphae</taxon>
        <taxon>Entelegynae</taxon>
        <taxon>Araneoidea</taxon>
        <taxon>Araneidae</taxon>
        <taxon>Caerostris</taxon>
    </lineage>
</organism>
<dbReference type="AlphaFoldDB" id="A0AAV4SYW0"/>
<protein>
    <submittedName>
        <fullName evidence="2">Uncharacterized protein</fullName>
    </submittedName>
</protein>
<evidence type="ECO:0000313" key="3">
    <source>
        <dbReference type="Proteomes" id="UP001054945"/>
    </source>
</evidence>
<keyword evidence="3" id="KW-1185">Reference proteome</keyword>
<sequence length="587" mass="65592">MQGLDTLDCSAGTPCCHLHPDSPSHVDLVRGVRSINGFECERIPGSYYSNCEDLLGLWSLSFTMKCKSRVNYKIYGATGISEQTIPGKEGEDGEGAAAGHGGISGEDIIARAHMIVPLLPLKATGYTEWELIEKINIPISRLGPRGKEGVDGGNAPQTEIAVEVRNNTKMSSKILNTYKSYAKENLVDNFKKHSLTKFLSLLDSNSGAKGVYDTVGFVNELESLEEQFYALNPELDFVPFYQSLLIRIEEYAGKRKEGESSNQYVKVLSYLYTAVAGRIFSLKHESESSLVVNVTEYLDAVRQDVQILQNLQTANIKAAVIRNFKTDFKDRIDSKITEATGFIQDFIVPEISNLGIQIDQQISLLTSQIQKLQRDVKEEKVSLERKKRELRMTLELRAVFSCFKILASAVSFLGPIGAAAGAIVGSATYIVESLVLDNKRQTLQIPSAIASNLRNLDNQIKLFRNKKRADFSVLLNKVSKEIGIHSGHLSDVSNKVSDIKRRLNGMTERKDDYRKIRLLESELVRELKKKERQLKAQRLDTDNKISKALTVVRKLNQMVQFGSTMIDIYNKHQNDKASVDLLSDAID</sequence>
<reference evidence="2 3" key="1">
    <citation type="submission" date="2021-06" db="EMBL/GenBank/DDBJ databases">
        <title>Caerostris extrusa draft genome.</title>
        <authorList>
            <person name="Kono N."/>
            <person name="Arakawa K."/>
        </authorList>
    </citation>
    <scope>NUCLEOTIDE SEQUENCE [LARGE SCALE GENOMIC DNA]</scope>
</reference>
<evidence type="ECO:0000256" key="1">
    <source>
        <dbReference type="SAM" id="Coils"/>
    </source>
</evidence>
<keyword evidence="1" id="KW-0175">Coiled coil</keyword>
<dbReference type="Proteomes" id="UP001054945">
    <property type="component" value="Unassembled WGS sequence"/>
</dbReference>